<dbReference type="EMBL" id="KV878906">
    <property type="protein sequence ID" value="OJJ81471.1"/>
    <property type="molecule type" value="Genomic_DNA"/>
</dbReference>
<keyword evidence="3" id="KW-1185">Reference proteome</keyword>
<feature type="domain" description="TLDc" evidence="1">
    <location>
        <begin position="337"/>
        <end position="520"/>
    </location>
</feature>
<dbReference type="GeneID" id="34466541"/>
<dbReference type="AlphaFoldDB" id="A0A1L9VC13"/>
<protein>
    <recommendedName>
        <fullName evidence="1">TLDc domain-containing protein</fullName>
    </recommendedName>
</protein>
<proteinExistence type="predicted"/>
<dbReference type="PROSITE" id="PS51886">
    <property type="entry name" value="TLDC"/>
    <property type="match status" value="1"/>
</dbReference>
<name>A0A1L9VC13_ASPGL</name>
<dbReference type="OrthoDB" id="5377405at2759"/>
<dbReference type="InterPro" id="IPR006571">
    <property type="entry name" value="TLDc_dom"/>
</dbReference>
<dbReference type="Pfam" id="PF07534">
    <property type="entry name" value="TLD"/>
    <property type="match status" value="1"/>
</dbReference>
<dbReference type="Proteomes" id="UP000184300">
    <property type="component" value="Unassembled WGS sequence"/>
</dbReference>
<evidence type="ECO:0000313" key="3">
    <source>
        <dbReference type="Proteomes" id="UP000184300"/>
    </source>
</evidence>
<sequence length="520" mass="58605">MTYTNRLNSWIAEGAMDRNCILQRLGERITDFTKDEEIAQLYQKFQLFGAVDNGKPHCLDQTIFLSFLCSHGALPSSLTEAGSILFNILQYLSQAPFSHQQLLPEALTAEEFLRALTWTHYEKACLVNREGNRCRGRTPADHRRLFFQSLATDCDDRILPLDVKEWQQQTERRAFELTDYRHEFARINCDEDGDEMYHDVLEVIFSTQPVVDEALAPVEQDEFHSIAKKLHGNDVYLHELTIPPARLHTLVKLLLVARFGHCGMLPDEQLPELSRVADSIVKLFHRIAGSGITWPMFDDAARKVPLLFDTLYTVSFNLLGQPETLSDLEQVIPEPGNILTLPKLTQLASVLECDFSWDDFCPLYQYNSDDNSNTASSLAETIDTSGEYPILLLVSGKISHENTTEDAVFGALIANITHDGTDIQPKPQVDQDSTLLFQLSPVHDVFRGNVGRAGWSVVKEELCFGERDCGVALVFAKGLKGATVVHSLDGNDKAVYESSEWRGTWSTQVEVKAIEIWSYS</sequence>
<gene>
    <name evidence="2" type="ORF">ASPGLDRAFT_84498</name>
</gene>
<accession>A0A1L9VC13</accession>
<organism evidence="2 3">
    <name type="scientific">Aspergillus glaucus CBS 516.65</name>
    <dbReference type="NCBI Taxonomy" id="1160497"/>
    <lineage>
        <taxon>Eukaryota</taxon>
        <taxon>Fungi</taxon>
        <taxon>Dikarya</taxon>
        <taxon>Ascomycota</taxon>
        <taxon>Pezizomycotina</taxon>
        <taxon>Eurotiomycetes</taxon>
        <taxon>Eurotiomycetidae</taxon>
        <taxon>Eurotiales</taxon>
        <taxon>Aspergillaceae</taxon>
        <taxon>Aspergillus</taxon>
        <taxon>Aspergillus subgen. Aspergillus</taxon>
    </lineage>
</organism>
<evidence type="ECO:0000313" key="2">
    <source>
        <dbReference type="EMBL" id="OJJ81471.1"/>
    </source>
</evidence>
<evidence type="ECO:0000259" key="1">
    <source>
        <dbReference type="PROSITE" id="PS51886"/>
    </source>
</evidence>
<dbReference type="STRING" id="1160497.A0A1L9VC13"/>
<dbReference type="RefSeq" id="XP_022398169.1">
    <property type="nucleotide sequence ID" value="XM_022550281.1"/>
</dbReference>
<reference evidence="3" key="1">
    <citation type="journal article" date="2017" name="Genome Biol.">
        <title>Comparative genomics reveals high biological diversity and specific adaptations in the industrially and medically important fungal genus Aspergillus.</title>
        <authorList>
            <person name="de Vries R.P."/>
            <person name="Riley R."/>
            <person name="Wiebenga A."/>
            <person name="Aguilar-Osorio G."/>
            <person name="Amillis S."/>
            <person name="Uchima C.A."/>
            <person name="Anderluh G."/>
            <person name="Asadollahi M."/>
            <person name="Askin M."/>
            <person name="Barry K."/>
            <person name="Battaglia E."/>
            <person name="Bayram O."/>
            <person name="Benocci T."/>
            <person name="Braus-Stromeyer S.A."/>
            <person name="Caldana C."/>
            <person name="Canovas D."/>
            <person name="Cerqueira G.C."/>
            <person name="Chen F."/>
            <person name="Chen W."/>
            <person name="Choi C."/>
            <person name="Clum A."/>
            <person name="Dos Santos R.A."/>
            <person name="Damasio A.R."/>
            <person name="Diallinas G."/>
            <person name="Emri T."/>
            <person name="Fekete E."/>
            <person name="Flipphi M."/>
            <person name="Freyberg S."/>
            <person name="Gallo A."/>
            <person name="Gournas C."/>
            <person name="Habgood R."/>
            <person name="Hainaut M."/>
            <person name="Harispe M.L."/>
            <person name="Henrissat B."/>
            <person name="Hilden K.S."/>
            <person name="Hope R."/>
            <person name="Hossain A."/>
            <person name="Karabika E."/>
            <person name="Karaffa L."/>
            <person name="Karanyi Z."/>
            <person name="Krasevec N."/>
            <person name="Kuo A."/>
            <person name="Kusch H."/>
            <person name="LaButti K."/>
            <person name="Lagendijk E.L."/>
            <person name="Lapidus A."/>
            <person name="Levasseur A."/>
            <person name="Lindquist E."/>
            <person name="Lipzen A."/>
            <person name="Logrieco A.F."/>
            <person name="MacCabe A."/>
            <person name="Maekelae M.R."/>
            <person name="Malavazi I."/>
            <person name="Melin P."/>
            <person name="Meyer V."/>
            <person name="Mielnichuk N."/>
            <person name="Miskei M."/>
            <person name="Molnar A.P."/>
            <person name="Mule G."/>
            <person name="Ngan C.Y."/>
            <person name="Orejas M."/>
            <person name="Orosz E."/>
            <person name="Ouedraogo J.P."/>
            <person name="Overkamp K.M."/>
            <person name="Park H.-S."/>
            <person name="Perrone G."/>
            <person name="Piumi F."/>
            <person name="Punt P.J."/>
            <person name="Ram A.F."/>
            <person name="Ramon A."/>
            <person name="Rauscher S."/>
            <person name="Record E."/>
            <person name="Riano-Pachon D.M."/>
            <person name="Robert V."/>
            <person name="Roehrig J."/>
            <person name="Ruller R."/>
            <person name="Salamov A."/>
            <person name="Salih N.S."/>
            <person name="Samson R.A."/>
            <person name="Sandor E."/>
            <person name="Sanguinetti M."/>
            <person name="Schuetze T."/>
            <person name="Sepcic K."/>
            <person name="Shelest E."/>
            <person name="Sherlock G."/>
            <person name="Sophianopoulou V."/>
            <person name="Squina F.M."/>
            <person name="Sun H."/>
            <person name="Susca A."/>
            <person name="Todd R.B."/>
            <person name="Tsang A."/>
            <person name="Unkles S.E."/>
            <person name="van de Wiele N."/>
            <person name="van Rossen-Uffink D."/>
            <person name="Oliveira J.V."/>
            <person name="Vesth T.C."/>
            <person name="Visser J."/>
            <person name="Yu J.-H."/>
            <person name="Zhou M."/>
            <person name="Andersen M.R."/>
            <person name="Archer D.B."/>
            <person name="Baker S.E."/>
            <person name="Benoit I."/>
            <person name="Brakhage A.A."/>
            <person name="Braus G.H."/>
            <person name="Fischer R."/>
            <person name="Frisvad J.C."/>
            <person name="Goldman G.H."/>
            <person name="Houbraken J."/>
            <person name="Oakley B."/>
            <person name="Pocsi I."/>
            <person name="Scazzocchio C."/>
            <person name="Seiboth B."/>
            <person name="vanKuyk P.A."/>
            <person name="Wortman J."/>
            <person name="Dyer P.S."/>
            <person name="Grigoriev I.V."/>
        </authorList>
    </citation>
    <scope>NUCLEOTIDE SEQUENCE [LARGE SCALE GENOMIC DNA]</scope>
    <source>
        <strain evidence="3">CBS 516.65</strain>
    </source>
</reference>
<dbReference type="VEuPathDB" id="FungiDB:ASPGLDRAFT_84498"/>